<proteinExistence type="predicted"/>
<name>A0ABT5KTK0_9BURK</name>
<dbReference type="PANTHER" id="PTHR30086">
    <property type="entry name" value="ARGININE EXPORTER PROTEIN ARGO"/>
    <property type="match status" value="1"/>
</dbReference>
<feature type="transmembrane region" description="Helical" evidence="6">
    <location>
        <begin position="150"/>
        <end position="175"/>
    </location>
</feature>
<reference evidence="7 8" key="1">
    <citation type="submission" date="2022-10" db="EMBL/GenBank/DDBJ databases">
        <title>paucibacter sp. hw8 Genome sequencing.</title>
        <authorList>
            <person name="Park S."/>
        </authorList>
    </citation>
    <scope>NUCLEOTIDE SEQUENCE [LARGE SCALE GENOMIC DNA]</scope>
    <source>
        <strain evidence="8">hw8</strain>
    </source>
</reference>
<evidence type="ECO:0000256" key="6">
    <source>
        <dbReference type="SAM" id="Phobius"/>
    </source>
</evidence>
<evidence type="ECO:0000313" key="8">
    <source>
        <dbReference type="Proteomes" id="UP001219862"/>
    </source>
</evidence>
<feature type="transmembrane region" description="Helical" evidence="6">
    <location>
        <begin position="6"/>
        <end position="29"/>
    </location>
</feature>
<dbReference type="RefSeq" id="WP_273596874.1">
    <property type="nucleotide sequence ID" value="NZ_JAQQXS010000009.1"/>
</dbReference>
<dbReference type="PIRSF" id="PIRSF006324">
    <property type="entry name" value="LeuE"/>
    <property type="match status" value="1"/>
</dbReference>
<evidence type="ECO:0000256" key="4">
    <source>
        <dbReference type="ARBA" id="ARBA00022989"/>
    </source>
</evidence>
<feature type="transmembrane region" description="Helical" evidence="6">
    <location>
        <begin position="41"/>
        <end position="64"/>
    </location>
</feature>
<dbReference type="PANTHER" id="PTHR30086:SF20">
    <property type="entry name" value="ARGININE EXPORTER PROTEIN ARGO-RELATED"/>
    <property type="match status" value="1"/>
</dbReference>
<evidence type="ECO:0000256" key="3">
    <source>
        <dbReference type="ARBA" id="ARBA00022692"/>
    </source>
</evidence>
<evidence type="ECO:0000256" key="2">
    <source>
        <dbReference type="ARBA" id="ARBA00022475"/>
    </source>
</evidence>
<feature type="transmembrane region" description="Helical" evidence="6">
    <location>
        <begin position="118"/>
        <end position="138"/>
    </location>
</feature>
<comment type="caution">
    <text evidence="7">The sequence shown here is derived from an EMBL/GenBank/DDBJ whole genome shotgun (WGS) entry which is preliminary data.</text>
</comment>
<dbReference type="InterPro" id="IPR001123">
    <property type="entry name" value="LeuE-type"/>
</dbReference>
<feature type="transmembrane region" description="Helical" evidence="6">
    <location>
        <begin position="70"/>
        <end position="89"/>
    </location>
</feature>
<organism evidence="7 8">
    <name type="scientific">Roseateles koreensis</name>
    <dbReference type="NCBI Taxonomy" id="2987526"/>
    <lineage>
        <taxon>Bacteria</taxon>
        <taxon>Pseudomonadati</taxon>
        <taxon>Pseudomonadota</taxon>
        <taxon>Betaproteobacteria</taxon>
        <taxon>Burkholderiales</taxon>
        <taxon>Sphaerotilaceae</taxon>
        <taxon>Roseateles</taxon>
    </lineage>
</organism>
<accession>A0ABT5KTK0</accession>
<keyword evidence="8" id="KW-1185">Reference proteome</keyword>
<protein>
    <submittedName>
        <fullName evidence="7">LysE family translocator</fullName>
    </submittedName>
</protein>
<dbReference type="Proteomes" id="UP001219862">
    <property type="component" value="Unassembled WGS sequence"/>
</dbReference>
<keyword evidence="5 6" id="KW-0472">Membrane</keyword>
<keyword evidence="2" id="KW-1003">Cell membrane</keyword>
<evidence type="ECO:0000313" key="7">
    <source>
        <dbReference type="EMBL" id="MDC8785755.1"/>
    </source>
</evidence>
<sequence>MLPLDTALSFFGLALLLGFTPGPDNLFVLMQSATQGRRAGFYVVLGLCAGLVVHTAAIALGLAAMFAASAWAFTALKFAGAAYLVYLAWQVLREPVGPLSLNPSGEVQSMKGMVRRGMVMNLTNPKVVFFFLALLPQFVDAQRGPVAGQIVLLGLIFVLSTLISFGAITYFAGAVRKLLQRSTRAQRLLNQTAGMVFLGLALKLALAER</sequence>
<gene>
    <name evidence="7" type="ORF">PRZ01_11175</name>
</gene>
<evidence type="ECO:0000256" key="1">
    <source>
        <dbReference type="ARBA" id="ARBA00004651"/>
    </source>
</evidence>
<keyword evidence="4 6" id="KW-1133">Transmembrane helix</keyword>
<comment type="subcellular location">
    <subcellularLocation>
        <location evidence="1">Cell membrane</location>
        <topology evidence="1">Multi-pass membrane protein</topology>
    </subcellularLocation>
</comment>
<dbReference type="EMBL" id="JAQQXS010000009">
    <property type="protein sequence ID" value="MDC8785755.1"/>
    <property type="molecule type" value="Genomic_DNA"/>
</dbReference>
<dbReference type="Pfam" id="PF01810">
    <property type="entry name" value="LysE"/>
    <property type="match status" value="1"/>
</dbReference>
<keyword evidence="3 6" id="KW-0812">Transmembrane</keyword>
<evidence type="ECO:0000256" key="5">
    <source>
        <dbReference type="ARBA" id="ARBA00023136"/>
    </source>
</evidence>